<reference evidence="2 3" key="1">
    <citation type="journal article" date="2011" name="J. Bacteriol.">
        <title>Genome sequence of Microbacterium testaceum StLB037, an N-acylhomoserine lactone-degrading bacterium isolated from potato leaves.</title>
        <authorList>
            <person name="Morohoshi T."/>
            <person name="Wang W.-Z."/>
            <person name="Someya N."/>
            <person name="Ikeda T."/>
        </authorList>
    </citation>
    <scope>NUCLEOTIDE SEQUENCE [LARGE SCALE GENOMIC DNA]</scope>
    <source>
        <strain evidence="2 3">StLB037</strain>
    </source>
</reference>
<dbReference type="Proteomes" id="UP000008975">
    <property type="component" value="Chromosome"/>
</dbReference>
<gene>
    <name evidence="2" type="ordered locus">MTES_3043</name>
</gene>
<evidence type="ECO:0000313" key="2">
    <source>
        <dbReference type="EMBL" id="BAJ76007.1"/>
    </source>
</evidence>
<dbReference type="KEGG" id="mts:MTES_3043"/>
<evidence type="ECO:0000313" key="3">
    <source>
        <dbReference type="Proteomes" id="UP000008975"/>
    </source>
</evidence>
<reference key="2">
    <citation type="submission" date="2011-02" db="EMBL/GenBank/DDBJ databases">
        <title>Genome sequence of Microbacterium testaceum StLB037.</title>
        <authorList>
            <person name="Morohoshi T."/>
            <person name="Wang W.Z."/>
            <person name="Someya N."/>
            <person name="Ikeda T."/>
        </authorList>
    </citation>
    <scope>NUCLEOTIDE SEQUENCE</scope>
    <source>
        <strain>StLB037</strain>
    </source>
</reference>
<keyword evidence="1" id="KW-1133">Transmembrane helix</keyword>
<name>E8NBF0_MICTS</name>
<dbReference type="EMBL" id="AP012052">
    <property type="protein sequence ID" value="BAJ76007.1"/>
    <property type="molecule type" value="Genomic_DNA"/>
</dbReference>
<proteinExistence type="predicted"/>
<dbReference type="HOGENOM" id="CLU_2753414_0_0_11"/>
<protein>
    <submittedName>
        <fullName evidence="2">Predicted membrane metal-binding protein</fullName>
    </submittedName>
</protein>
<dbReference type="AlphaFoldDB" id="E8NBF0"/>
<sequence length="70" mass="7882">MSDIRVLTAVSVLSLVVWISAMLGAFVSAGPIRWLWLSLGIVAIGVNFASFWRARWIENGPARRRLQDRQ</sequence>
<accession>E8NBF0</accession>
<keyword evidence="1" id="KW-0812">Transmembrane</keyword>
<feature type="transmembrane region" description="Helical" evidence="1">
    <location>
        <begin position="7"/>
        <end position="28"/>
    </location>
</feature>
<dbReference type="RefSeq" id="WP_013586129.1">
    <property type="nucleotide sequence ID" value="NC_015125.1"/>
</dbReference>
<organism evidence="2 3">
    <name type="scientific">Microbacterium testaceum (strain StLB037)</name>
    <dbReference type="NCBI Taxonomy" id="979556"/>
    <lineage>
        <taxon>Bacteria</taxon>
        <taxon>Bacillati</taxon>
        <taxon>Actinomycetota</taxon>
        <taxon>Actinomycetes</taxon>
        <taxon>Micrococcales</taxon>
        <taxon>Microbacteriaceae</taxon>
        <taxon>Microbacterium</taxon>
    </lineage>
</organism>
<evidence type="ECO:0000256" key="1">
    <source>
        <dbReference type="SAM" id="Phobius"/>
    </source>
</evidence>
<feature type="transmembrane region" description="Helical" evidence="1">
    <location>
        <begin position="34"/>
        <end position="54"/>
    </location>
</feature>
<keyword evidence="1" id="KW-0472">Membrane</keyword>